<keyword evidence="1" id="KW-0472">Membrane</keyword>
<keyword evidence="1" id="KW-0812">Transmembrane</keyword>
<name>A0A016S2W1_9BILA</name>
<gene>
    <name evidence="2" type="primary">Acey_s0306.g1986</name>
    <name evidence="2" type="ORF">Y032_0306g1986</name>
</gene>
<proteinExistence type="predicted"/>
<sequence>MTRSLRHSEWNRLPASSATTQPIVDSTRMSFSGLEMFGTCTGALPCRVRSCNARGMTPPLSIFPALHSVPLVVRSLVFVGVLFAMFHS</sequence>
<keyword evidence="1" id="KW-1133">Transmembrane helix</keyword>
<evidence type="ECO:0000256" key="1">
    <source>
        <dbReference type="SAM" id="Phobius"/>
    </source>
</evidence>
<keyword evidence="3" id="KW-1185">Reference proteome</keyword>
<feature type="transmembrane region" description="Helical" evidence="1">
    <location>
        <begin position="65"/>
        <end position="86"/>
    </location>
</feature>
<reference evidence="3" key="1">
    <citation type="journal article" date="2015" name="Nat. Genet.">
        <title>The genome and transcriptome of the zoonotic hookworm Ancylostoma ceylanicum identify infection-specific gene families.</title>
        <authorList>
            <person name="Schwarz E.M."/>
            <person name="Hu Y."/>
            <person name="Antoshechkin I."/>
            <person name="Miller M.M."/>
            <person name="Sternberg P.W."/>
            <person name="Aroian R.V."/>
        </authorList>
    </citation>
    <scope>NUCLEOTIDE SEQUENCE</scope>
    <source>
        <strain evidence="3">HY135</strain>
    </source>
</reference>
<dbReference type="Proteomes" id="UP000024635">
    <property type="component" value="Unassembled WGS sequence"/>
</dbReference>
<dbReference type="EMBL" id="JARK01001642">
    <property type="protein sequence ID" value="EYB84978.1"/>
    <property type="molecule type" value="Genomic_DNA"/>
</dbReference>
<dbReference type="AlphaFoldDB" id="A0A016S2W1"/>
<protein>
    <submittedName>
        <fullName evidence="2">Uncharacterized protein</fullName>
    </submittedName>
</protein>
<comment type="caution">
    <text evidence="2">The sequence shown here is derived from an EMBL/GenBank/DDBJ whole genome shotgun (WGS) entry which is preliminary data.</text>
</comment>
<evidence type="ECO:0000313" key="3">
    <source>
        <dbReference type="Proteomes" id="UP000024635"/>
    </source>
</evidence>
<evidence type="ECO:0000313" key="2">
    <source>
        <dbReference type="EMBL" id="EYB84978.1"/>
    </source>
</evidence>
<organism evidence="2 3">
    <name type="scientific">Ancylostoma ceylanicum</name>
    <dbReference type="NCBI Taxonomy" id="53326"/>
    <lineage>
        <taxon>Eukaryota</taxon>
        <taxon>Metazoa</taxon>
        <taxon>Ecdysozoa</taxon>
        <taxon>Nematoda</taxon>
        <taxon>Chromadorea</taxon>
        <taxon>Rhabditida</taxon>
        <taxon>Rhabditina</taxon>
        <taxon>Rhabditomorpha</taxon>
        <taxon>Strongyloidea</taxon>
        <taxon>Ancylostomatidae</taxon>
        <taxon>Ancylostomatinae</taxon>
        <taxon>Ancylostoma</taxon>
    </lineage>
</organism>
<accession>A0A016S2W1</accession>